<dbReference type="PANTHER" id="PTHR32086">
    <property type="entry name" value="FANCONI ANEMIA GROUP D2 PROTEIN"/>
    <property type="match status" value="1"/>
</dbReference>
<dbReference type="GO" id="GO:1990918">
    <property type="term" value="P:double-strand break repair involved in meiotic recombination"/>
    <property type="evidence" value="ECO:0007669"/>
    <property type="project" value="TreeGrafter"/>
</dbReference>
<keyword evidence="7" id="KW-1185">Reference proteome</keyword>
<evidence type="ECO:0000256" key="3">
    <source>
        <dbReference type="ARBA" id="ARBA00022843"/>
    </source>
</evidence>
<dbReference type="AlphaFoldDB" id="A0A9W7XNV5"/>
<dbReference type="GO" id="GO:0070182">
    <property type="term" value="F:DNA polymerase binding"/>
    <property type="evidence" value="ECO:0007669"/>
    <property type="project" value="TreeGrafter"/>
</dbReference>
<evidence type="ECO:0000256" key="1">
    <source>
        <dbReference type="ARBA" id="ARBA00004123"/>
    </source>
</evidence>
<name>A0A9W7XNV5_9FUNG</name>
<dbReference type="GO" id="GO:0031573">
    <property type="term" value="P:mitotic intra-S DNA damage checkpoint signaling"/>
    <property type="evidence" value="ECO:0007669"/>
    <property type="project" value="TreeGrafter"/>
</dbReference>
<evidence type="ECO:0000256" key="5">
    <source>
        <dbReference type="ARBA" id="ARBA00093456"/>
    </source>
</evidence>
<sequence>LRWLDYVVDSAGLTEKLLETLGFVPPDMQREIITALPDIISDSDSAGASKVLAGMLSETPELMLPILDTLGSLDCPPSLLQEARSSVIMHLVSAEPIDLPVMMRFLLQSAGTESAAPVIQRIRRRLDLTPIVLASRRVPAPAAGQTPDQTPDVLIFDAIATCLRSHRHLRDAWLKIIAADNEDVGPHTMLDVAVLLIVHPITAHTKRAESILKSKIDAVSSRQVAYTPALVESIITQFPAVFAANFSSLLAVARWLIQSSPLGSQGSRVASSMVVSAFGAMGMFQRQEISGELAVHIGSGNANEVDTATRIYLQLAQRFPHELRPFA</sequence>
<gene>
    <name evidence="6" type="primary">FANCD2_2</name>
    <name evidence="6" type="ORF">LPJ61_007097</name>
</gene>
<dbReference type="InterPro" id="IPR029448">
    <property type="entry name" value="FANCD2"/>
</dbReference>
<feature type="non-terminal residue" evidence="6">
    <location>
        <position position="1"/>
    </location>
</feature>
<evidence type="ECO:0000313" key="6">
    <source>
        <dbReference type="EMBL" id="KAJ1717869.1"/>
    </source>
</evidence>
<dbReference type="GO" id="GO:0036297">
    <property type="term" value="P:interstrand cross-link repair"/>
    <property type="evidence" value="ECO:0007669"/>
    <property type="project" value="TreeGrafter"/>
</dbReference>
<proteinExistence type="inferred from homology"/>
<dbReference type="PANTHER" id="PTHR32086:SF0">
    <property type="entry name" value="FANCONI ANEMIA GROUP D2 PROTEIN"/>
    <property type="match status" value="1"/>
</dbReference>
<feature type="non-terminal residue" evidence="6">
    <location>
        <position position="327"/>
    </location>
</feature>
<reference evidence="6" key="1">
    <citation type="submission" date="2022-07" db="EMBL/GenBank/DDBJ databases">
        <title>Phylogenomic reconstructions and comparative analyses of Kickxellomycotina fungi.</title>
        <authorList>
            <person name="Reynolds N.K."/>
            <person name="Stajich J.E."/>
            <person name="Barry K."/>
            <person name="Grigoriev I.V."/>
            <person name="Crous P."/>
            <person name="Smith M.E."/>
        </authorList>
    </citation>
    <scope>NUCLEOTIDE SEQUENCE</scope>
    <source>
        <strain evidence="6">BCRC 34381</strain>
    </source>
</reference>
<comment type="subcellular location">
    <subcellularLocation>
        <location evidence="1">Nucleus</location>
    </subcellularLocation>
</comment>
<keyword evidence="2" id="KW-1017">Isopeptide bond</keyword>
<dbReference type="EMBL" id="JANBOI010004321">
    <property type="protein sequence ID" value="KAJ1717869.1"/>
    <property type="molecule type" value="Genomic_DNA"/>
</dbReference>
<protein>
    <submittedName>
        <fullName evidence="6">Fanconi anemia group D2 protein</fullName>
    </submittedName>
</protein>
<organism evidence="6 7">
    <name type="scientific">Coemansia biformis</name>
    <dbReference type="NCBI Taxonomy" id="1286918"/>
    <lineage>
        <taxon>Eukaryota</taxon>
        <taxon>Fungi</taxon>
        <taxon>Fungi incertae sedis</taxon>
        <taxon>Zoopagomycota</taxon>
        <taxon>Kickxellomycotina</taxon>
        <taxon>Kickxellomycetes</taxon>
        <taxon>Kickxellales</taxon>
        <taxon>Kickxellaceae</taxon>
        <taxon>Coemansia</taxon>
    </lineage>
</organism>
<keyword evidence="3" id="KW-0832">Ubl conjugation</keyword>
<dbReference type="Pfam" id="PF14631">
    <property type="entry name" value="FancD2"/>
    <property type="match status" value="1"/>
</dbReference>
<dbReference type="GO" id="GO:0000793">
    <property type="term" value="C:condensed chromosome"/>
    <property type="evidence" value="ECO:0007669"/>
    <property type="project" value="TreeGrafter"/>
</dbReference>
<keyword evidence="4" id="KW-0539">Nucleus</keyword>
<dbReference type="Proteomes" id="UP001143981">
    <property type="component" value="Unassembled WGS sequence"/>
</dbReference>
<comment type="similarity">
    <text evidence="5">Belongs to the Fanconi anemia protein FANCD2 family.</text>
</comment>
<comment type="caution">
    <text evidence="6">The sequence shown here is derived from an EMBL/GenBank/DDBJ whole genome shotgun (WGS) entry which is preliminary data.</text>
</comment>
<evidence type="ECO:0000313" key="7">
    <source>
        <dbReference type="Proteomes" id="UP001143981"/>
    </source>
</evidence>
<dbReference type="GO" id="GO:0007129">
    <property type="term" value="P:homologous chromosome pairing at meiosis"/>
    <property type="evidence" value="ECO:0007669"/>
    <property type="project" value="TreeGrafter"/>
</dbReference>
<dbReference type="OrthoDB" id="27031at2759"/>
<dbReference type="GO" id="GO:0005634">
    <property type="term" value="C:nucleus"/>
    <property type="evidence" value="ECO:0007669"/>
    <property type="project" value="UniProtKB-SubCell"/>
</dbReference>
<evidence type="ECO:0000256" key="2">
    <source>
        <dbReference type="ARBA" id="ARBA00022499"/>
    </source>
</evidence>
<accession>A0A9W7XNV5</accession>
<evidence type="ECO:0000256" key="4">
    <source>
        <dbReference type="ARBA" id="ARBA00023242"/>
    </source>
</evidence>